<feature type="region of interest" description="Disordered" evidence="1">
    <location>
        <begin position="125"/>
        <end position="202"/>
    </location>
</feature>
<sequence>MGKKGKGADPELRRAIRAELLAIHNQGDRIDRKAIAAKYTKQKPKHAGYIQVIVRDYSNHLEGGNPKAAERSPSPQPSESSASSYTSSSSEQSVDPAPCPRQKPQKPQTAFAFGKAAAGAKFTFGASAAPKTAKPIVDNAASEDSESDETDSDPDTSDVTAASSDEDDGHDNALLQDFKEDLAGARDEKKTTKPAAAMPSMSDQLQFLTSGDEDDEATGAASSSNLEHAVLVSAALEEAGHTLPSQFALMGKLNAASDPEVASDPRVVLNTNVPFSAFICGLQGSGKSHTTSCIIENCSVGLPALGKLKHSVSTLVLHFNEYSSNVNSQPSEAAFLASVLPQYASKQKRLPVRVLVSPTNYHNLAKMYSQIPNVEVRPFRLNPTHLNIGMMLSLMSMSQTDGMPLYMAQVLRVLREMAIESGGHFDYRDFRKRLDNLRLDRAQTPFLAQRLDLLDSYLDLKGVGGGDYFLDGGVTILDLSCPFVDQSTACVLFRIAIDLFLYAYPSRGKMIVADEAHKYMTDSAAAKELTETFLTIIRQQRHLGARTIISTQEPTISPKLIDLCSITFIHRFTSPQWYSVLRSHIPVEKGNDKNERGTFDGLYRIANLRTGEALVFAHSAQLVDKDGVALDTKHEVFRLKVRKRITWDGGRTIRSLTIHTDVTKYLHSIFGFHLRQIGFCNAFACAFLNTISMGSDFLDGRTLDLLIGTTRKIKEVDYTITDLIFERHQPCNERWVVLEATSQQNDEQVTQKMRFQCNPCMVEAHMRDATVGWGMGSFDAECLALHECQDSGATSKLLAQDKLTQERNDIYPGGYLTVIVMSKVPGERIVEFLRDMTEDEKDTIRADVISILEYIRRKNWEYSEQQPDQIFYDRATNKTYVLYPCS</sequence>
<evidence type="ECO:0000313" key="2">
    <source>
        <dbReference type="EMBL" id="KAL2788642.1"/>
    </source>
</evidence>
<dbReference type="SUPFAM" id="SSF52540">
    <property type="entry name" value="P-loop containing nucleoside triphosphate hydrolases"/>
    <property type="match status" value="1"/>
</dbReference>
<dbReference type="InterPro" id="IPR027417">
    <property type="entry name" value="P-loop_NTPase"/>
</dbReference>
<gene>
    <name evidence="2" type="ORF">BJX66DRAFT_340072</name>
</gene>
<feature type="compositionally biased region" description="Acidic residues" evidence="1">
    <location>
        <begin position="141"/>
        <end position="156"/>
    </location>
</feature>
<organism evidence="2 3">
    <name type="scientific">Aspergillus keveii</name>
    <dbReference type="NCBI Taxonomy" id="714993"/>
    <lineage>
        <taxon>Eukaryota</taxon>
        <taxon>Fungi</taxon>
        <taxon>Dikarya</taxon>
        <taxon>Ascomycota</taxon>
        <taxon>Pezizomycotina</taxon>
        <taxon>Eurotiomycetes</taxon>
        <taxon>Eurotiomycetidae</taxon>
        <taxon>Eurotiales</taxon>
        <taxon>Aspergillaceae</taxon>
        <taxon>Aspergillus</taxon>
        <taxon>Aspergillus subgen. Nidulantes</taxon>
    </lineage>
</organism>
<dbReference type="Proteomes" id="UP001610563">
    <property type="component" value="Unassembled WGS sequence"/>
</dbReference>
<dbReference type="Gene3D" id="3.40.50.300">
    <property type="entry name" value="P-loop containing nucleotide triphosphate hydrolases"/>
    <property type="match status" value="1"/>
</dbReference>
<keyword evidence="3" id="KW-1185">Reference proteome</keyword>
<feature type="region of interest" description="Disordered" evidence="1">
    <location>
        <begin position="60"/>
        <end position="112"/>
    </location>
</feature>
<evidence type="ECO:0000313" key="3">
    <source>
        <dbReference type="Proteomes" id="UP001610563"/>
    </source>
</evidence>
<feature type="compositionally biased region" description="Low complexity" evidence="1">
    <location>
        <begin position="71"/>
        <end position="93"/>
    </location>
</feature>
<dbReference type="EMBL" id="JBFTWV010000076">
    <property type="protein sequence ID" value="KAL2788642.1"/>
    <property type="molecule type" value="Genomic_DNA"/>
</dbReference>
<feature type="compositionally biased region" description="Basic and acidic residues" evidence="1">
    <location>
        <begin position="177"/>
        <end position="191"/>
    </location>
</feature>
<accession>A0ABR4FZE3</accession>
<reference evidence="2 3" key="1">
    <citation type="submission" date="2024-07" db="EMBL/GenBank/DDBJ databases">
        <title>Section-level genome sequencing and comparative genomics of Aspergillus sections Usti and Cavernicolus.</title>
        <authorList>
            <consortium name="Lawrence Berkeley National Laboratory"/>
            <person name="Nybo J.L."/>
            <person name="Vesth T.C."/>
            <person name="Theobald S."/>
            <person name="Frisvad J.C."/>
            <person name="Larsen T.O."/>
            <person name="Kjaerboelling I."/>
            <person name="Rothschild-Mancinelli K."/>
            <person name="Lyhne E.K."/>
            <person name="Kogle M.E."/>
            <person name="Barry K."/>
            <person name="Clum A."/>
            <person name="Na H."/>
            <person name="Ledsgaard L."/>
            <person name="Lin J."/>
            <person name="Lipzen A."/>
            <person name="Kuo A."/>
            <person name="Riley R."/>
            <person name="Mondo S."/>
            <person name="Labutti K."/>
            <person name="Haridas S."/>
            <person name="Pangalinan J."/>
            <person name="Salamov A.A."/>
            <person name="Simmons B.A."/>
            <person name="Magnuson J.K."/>
            <person name="Chen J."/>
            <person name="Drula E."/>
            <person name="Henrissat B."/>
            <person name="Wiebenga A."/>
            <person name="Lubbers R.J."/>
            <person name="Gomes A.C."/>
            <person name="Makela M.R."/>
            <person name="Stajich J."/>
            <person name="Grigoriev I.V."/>
            <person name="Mortensen U.H."/>
            <person name="De Vries R.P."/>
            <person name="Baker S.E."/>
            <person name="Andersen M.R."/>
        </authorList>
    </citation>
    <scope>NUCLEOTIDE SEQUENCE [LARGE SCALE GENOMIC DNA]</scope>
    <source>
        <strain evidence="2 3">CBS 209.92</strain>
    </source>
</reference>
<comment type="caution">
    <text evidence="2">The sequence shown here is derived from an EMBL/GenBank/DDBJ whole genome shotgun (WGS) entry which is preliminary data.</text>
</comment>
<protein>
    <submittedName>
        <fullName evidence="2">Uncharacterized protein</fullName>
    </submittedName>
</protein>
<name>A0ABR4FZE3_9EURO</name>
<proteinExistence type="predicted"/>
<evidence type="ECO:0000256" key="1">
    <source>
        <dbReference type="SAM" id="MobiDB-lite"/>
    </source>
</evidence>